<dbReference type="CDD" id="cd17546">
    <property type="entry name" value="REC_hyHK_CKI1_RcsC-like"/>
    <property type="match status" value="1"/>
</dbReference>
<dbReference type="PROSITE" id="PS50112">
    <property type="entry name" value="PAS"/>
    <property type="match status" value="1"/>
</dbReference>
<dbReference type="Pfam" id="PF00512">
    <property type="entry name" value="HisKA"/>
    <property type="match status" value="1"/>
</dbReference>
<dbReference type="PROSITE" id="PS50109">
    <property type="entry name" value="HIS_KIN"/>
    <property type="match status" value="1"/>
</dbReference>
<keyword evidence="8" id="KW-0418">Kinase</keyword>
<dbReference type="PROSITE" id="PS50110">
    <property type="entry name" value="RESPONSE_REGULATORY"/>
    <property type="match status" value="1"/>
</dbReference>
<keyword evidence="7 13" id="KW-0812">Transmembrane</keyword>
<evidence type="ECO:0000256" key="5">
    <source>
        <dbReference type="ARBA" id="ARBA00022553"/>
    </source>
</evidence>
<feature type="transmembrane region" description="Helical" evidence="13">
    <location>
        <begin position="63"/>
        <end position="81"/>
    </location>
</feature>
<dbReference type="InterPro" id="IPR013655">
    <property type="entry name" value="PAS_fold_3"/>
</dbReference>
<keyword evidence="4" id="KW-1003">Cell membrane</keyword>
<feature type="transmembrane region" description="Helical" evidence="13">
    <location>
        <begin position="122"/>
        <end position="146"/>
    </location>
</feature>
<feature type="domain" description="Histidine kinase" evidence="14">
    <location>
        <begin position="578"/>
        <end position="797"/>
    </location>
</feature>
<dbReference type="GO" id="GO:0000155">
    <property type="term" value="F:phosphorelay sensor kinase activity"/>
    <property type="evidence" value="ECO:0007669"/>
    <property type="project" value="InterPro"/>
</dbReference>
<dbReference type="PRINTS" id="PR00344">
    <property type="entry name" value="BCTRLSENSOR"/>
</dbReference>
<dbReference type="Gene3D" id="3.40.50.2300">
    <property type="match status" value="1"/>
</dbReference>
<dbReference type="Pfam" id="PF05231">
    <property type="entry name" value="MASE1"/>
    <property type="match status" value="1"/>
</dbReference>
<dbReference type="AlphaFoldDB" id="A0A0P0NY06"/>
<dbReference type="Pfam" id="PF00072">
    <property type="entry name" value="Response_reg"/>
    <property type="match status" value="1"/>
</dbReference>
<name>A0A0P0NY06_9CAUL</name>
<evidence type="ECO:0000259" key="17">
    <source>
        <dbReference type="PROSITE" id="PS50113"/>
    </source>
</evidence>
<dbReference type="InterPro" id="IPR000014">
    <property type="entry name" value="PAS"/>
</dbReference>
<feature type="transmembrane region" description="Helical" evidence="13">
    <location>
        <begin position="158"/>
        <end position="178"/>
    </location>
</feature>
<evidence type="ECO:0000256" key="10">
    <source>
        <dbReference type="ARBA" id="ARBA00023012"/>
    </source>
</evidence>
<dbReference type="Gene3D" id="2.10.70.100">
    <property type="match status" value="1"/>
</dbReference>
<evidence type="ECO:0000313" key="18">
    <source>
        <dbReference type="EMBL" id="ALL12963.1"/>
    </source>
</evidence>
<dbReference type="SUPFAM" id="SSF55874">
    <property type="entry name" value="ATPase domain of HSP90 chaperone/DNA topoisomerase II/histidine kinase"/>
    <property type="match status" value="1"/>
</dbReference>
<dbReference type="InterPro" id="IPR011006">
    <property type="entry name" value="CheY-like_superfamily"/>
</dbReference>
<evidence type="ECO:0000256" key="13">
    <source>
        <dbReference type="SAM" id="Phobius"/>
    </source>
</evidence>
<evidence type="ECO:0000256" key="6">
    <source>
        <dbReference type="ARBA" id="ARBA00022679"/>
    </source>
</evidence>
<feature type="transmembrane region" description="Helical" evidence="13">
    <location>
        <begin position="87"/>
        <end position="110"/>
    </location>
</feature>
<dbReference type="PANTHER" id="PTHR43047">
    <property type="entry name" value="TWO-COMPONENT HISTIDINE PROTEIN KINASE"/>
    <property type="match status" value="1"/>
</dbReference>
<dbReference type="InterPro" id="IPR000700">
    <property type="entry name" value="PAS-assoc_C"/>
</dbReference>
<comment type="subcellular location">
    <subcellularLocation>
        <location evidence="2">Cell membrane</location>
        <topology evidence="2">Multi-pass membrane protein</topology>
    </subcellularLocation>
</comment>
<sequence length="936" mass="101808">MPSRPTWNPLALQVAAAAVLGVLVALLAYVCIELPRDLKQIAPLWLANAVVLTVLLRTDRQRWPLLIAFALAGNIAASLHAGGQIPVVLGLSAANGLEYLLAATVLRHQLGRDLDVSRPRDLTWIALICGLVAPLASGLVAATVLFMGRAVDPGHTLINWGLANALGLMLLTPCLLATRQARALLAERPITRNGVIALVVLVLTVLLVFTRPRYPLLFVIPPVLAFVALEMELLGAAAGIVILTLLSIGFTALGLGPIAQFAQAPAERSLLLQIFLVVAVFAALPLATINAQRRRLRDVAQEQKQWAEMAETLAGVGYWRHDLATDAITWSEQMYVIFGVEHGTSVSGGRWLESIYPDDRTEAQNQYLALLESRSSSTTILTRIIRPTSEIRYLTGNMVVERNADGQPVTIFGVLKDVTLQRAADRAIVESEARFRMLAENGSDVLAHSGLDGRFTYVSPSVELRLGYRPEELIGRSTLDFIHPDDVASVQQAVRAQIESRGTAQPERVEYRSRHKDGREIWFEARPTLVLDPATGRIDGVTDIIRDITHRKRLEQELRQARTDAEAAATVKGEFLANMSHELRTPLTAVLGFTQLVEAQPELSEMTRAYVDRVSNAGKALRATVNDILDFSKLEAGQVDIKPRPISPAELAREAMELFEAQARNKDLVLTLSGLDRTPERVLVDPDRLRQILLNLIGNAVKFTDQGGIEVVGSFDPLRERLGFSVIDTGPGMPADRVGELFQRFSQVDGSLTRKHGGTGLGLAICKGLAEAMGGQIGVDSREGEGSRFWFEIPAPEVDAEEVEGYDSEQSLFLPDSCRVLIVDDNRANRELVRAILGPFGAQMTDAADGDEAISSASEAPFDVILMDLRMPRVDGRSAAVRIRQGGRNARTPILAFSADASTLAVDDVFDGQIVKPVSTQGLIVTLAKTLATGRV</sequence>
<evidence type="ECO:0000256" key="1">
    <source>
        <dbReference type="ARBA" id="ARBA00000085"/>
    </source>
</evidence>
<feature type="transmembrane region" description="Helical" evidence="13">
    <location>
        <begin position="190"/>
        <end position="208"/>
    </location>
</feature>
<dbReference type="PROSITE" id="PS50113">
    <property type="entry name" value="PAC"/>
    <property type="match status" value="2"/>
</dbReference>
<feature type="transmembrane region" description="Helical" evidence="13">
    <location>
        <begin position="270"/>
        <end position="289"/>
    </location>
</feature>
<evidence type="ECO:0000256" key="11">
    <source>
        <dbReference type="ARBA" id="ARBA00023136"/>
    </source>
</evidence>
<dbReference type="SUPFAM" id="SSF52172">
    <property type="entry name" value="CheY-like"/>
    <property type="match status" value="1"/>
</dbReference>
<dbReference type="PANTHER" id="PTHR43047:SF72">
    <property type="entry name" value="OSMOSENSING HISTIDINE PROTEIN KINASE SLN1"/>
    <property type="match status" value="1"/>
</dbReference>
<dbReference type="InterPro" id="IPR036097">
    <property type="entry name" value="HisK_dim/P_sf"/>
</dbReference>
<dbReference type="SMART" id="SM00091">
    <property type="entry name" value="PAS"/>
    <property type="match status" value="2"/>
</dbReference>
<evidence type="ECO:0000259" key="16">
    <source>
        <dbReference type="PROSITE" id="PS50112"/>
    </source>
</evidence>
<keyword evidence="9 13" id="KW-1133">Transmembrane helix</keyword>
<evidence type="ECO:0000313" key="19">
    <source>
        <dbReference type="Proteomes" id="UP000056905"/>
    </source>
</evidence>
<keyword evidence="6" id="KW-0808">Transferase</keyword>
<evidence type="ECO:0000256" key="8">
    <source>
        <dbReference type="ARBA" id="ARBA00022777"/>
    </source>
</evidence>
<evidence type="ECO:0000256" key="3">
    <source>
        <dbReference type="ARBA" id="ARBA00012438"/>
    </source>
</evidence>
<dbReference type="FunFam" id="3.30.565.10:FF:000010">
    <property type="entry name" value="Sensor histidine kinase RcsC"/>
    <property type="match status" value="1"/>
</dbReference>
<dbReference type="InterPro" id="IPR036890">
    <property type="entry name" value="HATPase_C_sf"/>
</dbReference>
<dbReference type="InterPro" id="IPR004358">
    <property type="entry name" value="Sig_transdc_His_kin-like_C"/>
</dbReference>
<keyword evidence="19" id="KW-1185">Reference proteome</keyword>
<dbReference type="CDD" id="cd00082">
    <property type="entry name" value="HisKA"/>
    <property type="match status" value="1"/>
</dbReference>
<evidence type="ECO:0000259" key="15">
    <source>
        <dbReference type="PROSITE" id="PS50110"/>
    </source>
</evidence>
<dbReference type="Pfam" id="PF02518">
    <property type="entry name" value="HATPase_c"/>
    <property type="match status" value="1"/>
</dbReference>
<dbReference type="EMBL" id="CP013002">
    <property type="protein sequence ID" value="ALL12963.1"/>
    <property type="molecule type" value="Genomic_DNA"/>
</dbReference>
<dbReference type="SUPFAM" id="SSF55785">
    <property type="entry name" value="PYP-like sensor domain (PAS domain)"/>
    <property type="match status" value="2"/>
</dbReference>
<evidence type="ECO:0000259" key="14">
    <source>
        <dbReference type="PROSITE" id="PS50109"/>
    </source>
</evidence>
<proteinExistence type="predicted"/>
<feature type="domain" description="PAC" evidence="17">
    <location>
        <begin position="507"/>
        <end position="560"/>
    </location>
</feature>
<feature type="domain" description="PAC" evidence="17">
    <location>
        <begin position="378"/>
        <end position="430"/>
    </location>
</feature>
<dbReference type="EC" id="2.7.13.3" evidence="3"/>
<reference evidence="18 19" key="1">
    <citation type="submission" date="2015-10" db="EMBL/GenBank/DDBJ databases">
        <title>Conservation of the essential genome among Caulobacter and Brevundimonas species.</title>
        <authorList>
            <person name="Scott D."/>
            <person name="Ely B."/>
        </authorList>
    </citation>
    <scope>NUCLEOTIDE SEQUENCE [LARGE SCALE GENOMIC DNA]</scope>
    <source>
        <strain evidence="18 19">CB4</strain>
    </source>
</reference>
<dbReference type="NCBIfam" id="TIGR00229">
    <property type="entry name" value="sensory_box"/>
    <property type="match status" value="1"/>
</dbReference>
<dbReference type="SMART" id="SM00388">
    <property type="entry name" value="HisKA"/>
    <property type="match status" value="1"/>
</dbReference>
<feature type="domain" description="PAS" evidence="16">
    <location>
        <begin position="431"/>
        <end position="501"/>
    </location>
</feature>
<dbReference type="Pfam" id="PF08447">
    <property type="entry name" value="PAS_3"/>
    <property type="match status" value="2"/>
</dbReference>
<accession>A0A0P0NY06</accession>
<evidence type="ECO:0000256" key="2">
    <source>
        <dbReference type="ARBA" id="ARBA00004651"/>
    </source>
</evidence>
<dbReference type="InterPro" id="IPR005467">
    <property type="entry name" value="His_kinase_dom"/>
</dbReference>
<dbReference type="KEGG" id="chq:AQ619_06130"/>
<dbReference type="GO" id="GO:0009927">
    <property type="term" value="F:histidine phosphotransfer kinase activity"/>
    <property type="evidence" value="ECO:0007669"/>
    <property type="project" value="TreeGrafter"/>
</dbReference>
<feature type="modified residue" description="4-aspartylphosphate" evidence="12">
    <location>
        <position position="868"/>
    </location>
</feature>
<dbReference type="InterPro" id="IPR003661">
    <property type="entry name" value="HisK_dim/P_dom"/>
</dbReference>
<dbReference type="CDD" id="cd16922">
    <property type="entry name" value="HATPase_EvgS-ArcB-TorS-like"/>
    <property type="match status" value="1"/>
</dbReference>
<dbReference type="InterPro" id="IPR035965">
    <property type="entry name" value="PAS-like_dom_sf"/>
</dbReference>
<keyword evidence="5 12" id="KW-0597">Phosphoprotein</keyword>
<dbReference type="InterPro" id="IPR001610">
    <property type="entry name" value="PAC"/>
</dbReference>
<organism evidence="18 19">
    <name type="scientific">Caulobacter henricii</name>
    <dbReference type="NCBI Taxonomy" id="69395"/>
    <lineage>
        <taxon>Bacteria</taxon>
        <taxon>Pseudomonadati</taxon>
        <taxon>Pseudomonadota</taxon>
        <taxon>Alphaproteobacteria</taxon>
        <taxon>Caulobacterales</taxon>
        <taxon>Caulobacteraceae</taxon>
        <taxon>Caulobacter</taxon>
    </lineage>
</organism>
<dbReference type="Gene3D" id="1.10.287.130">
    <property type="match status" value="1"/>
</dbReference>
<dbReference type="Gene3D" id="3.30.450.20">
    <property type="entry name" value="PAS domain"/>
    <property type="match status" value="2"/>
</dbReference>
<dbReference type="InterPro" id="IPR007895">
    <property type="entry name" value="MASE1"/>
</dbReference>
<dbReference type="SMART" id="SM00086">
    <property type="entry name" value="PAC"/>
    <property type="match status" value="2"/>
</dbReference>
<dbReference type="SMART" id="SM00448">
    <property type="entry name" value="REC"/>
    <property type="match status" value="1"/>
</dbReference>
<feature type="transmembrane region" description="Helical" evidence="13">
    <location>
        <begin position="236"/>
        <end position="258"/>
    </location>
</feature>
<evidence type="ECO:0000256" key="4">
    <source>
        <dbReference type="ARBA" id="ARBA00022475"/>
    </source>
</evidence>
<keyword evidence="10" id="KW-0902">Two-component regulatory system</keyword>
<comment type="catalytic activity">
    <reaction evidence="1">
        <text>ATP + protein L-histidine = ADP + protein N-phospho-L-histidine.</text>
        <dbReference type="EC" id="2.7.13.3"/>
    </reaction>
</comment>
<dbReference type="Gene3D" id="3.30.565.10">
    <property type="entry name" value="Histidine kinase-like ATPase, C-terminal domain"/>
    <property type="match status" value="1"/>
</dbReference>
<gene>
    <name evidence="18" type="ORF">AQ619_06130</name>
</gene>
<dbReference type="InterPro" id="IPR001789">
    <property type="entry name" value="Sig_transdc_resp-reg_receiver"/>
</dbReference>
<dbReference type="InterPro" id="IPR003594">
    <property type="entry name" value="HATPase_dom"/>
</dbReference>
<dbReference type="SUPFAM" id="SSF47384">
    <property type="entry name" value="Homodimeric domain of signal transducing histidine kinase"/>
    <property type="match status" value="1"/>
</dbReference>
<dbReference type="Proteomes" id="UP000056905">
    <property type="component" value="Chromosome"/>
</dbReference>
<evidence type="ECO:0000256" key="9">
    <source>
        <dbReference type="ARBA" id="ARBA00022989"/>
    </source>
</evidence>
<dbReference type="GO" id="GO:0005886">
    <property type="term" value="C:plasma membrane"/>
    <property type="evidence" value="ECO:0007669"/>
    <property type="project" value="UniProtKB-SubCell"/>
</dbReference>
<feature type="domain" description="Response regulatory" evidence="15">
    <location>
        <begin position="819"/>
        <end position="931"/>
    </location>
</feature>
<protein>
    <recommendedName>
        <fullName evidence="3">histidine kinase</fullName>
        <ecNumber evidence="3">2.7.13.3</ecNumber>
    </recommendedName>
</protein>
<dbReference type="RefSeq" id="WP_062145502.1">
    <property type="nucleotide sequence ID" value="NZ_CP013002.1"/>
</dbReference>
<evidence type="ECO:0000256" key="7">
    <source>
        <dbReference type="ARBA" id="ARBA00022692"/>
    </source>
</evidence>
<keyword evidence="11 13" id="KW-0472">Membrane</keyword>
<evidence type="ECO:0000256" key="12">
    <source>
        <dbReference type="PROSITE-ProRule" id="PRU00169"/>
    </source>
</evidence>
<dbReference type="STRING" id="69395.AQ619_06130"/>
<dbReference type="CDD" id="cd00130">
    <property type="entry name" value="PAS"/>
    <property type="match status" value="1"/>
</dbReference>
<dbReference type="SMART" id="SM00387">
    <property type="entry name" value="HATPase_c"/>
    <property type="match status" value="1"/>
</dbReference>